<proteinExistence type="predicted"/>
<evidence type="ECO:0000313" key="2">
    <source>
        <dbReference type="Proteomes" id="UP000605848"/>
    </source>
</evidence>
<dbReference type="AlphaFoldDB" id="A0A937D350"/>
<dbReference type="Proteomes" id="UP000605848">
    <property type="component" value="Unassembled WGS sequence"/>
</dbReference>
<gene>
    <name evidence="1" type="ORF">JKG68_26680</name>
</gene>
<accession>A0A937D350</accession>
<organism evidence="1 2">
    <name type="scientific">Microvirga aerilata</name>
    <dbReference type="NCBI Taxonomy" id="670292"/>
    <lineage>
        <taxon>Bacteria</taxon>
        <taxon>Pseudomonadati</taxon>
        <taxon>Pseudomonadota</taxon>
        <taxon>Alphaproteobacteria</taxon>
        <taxon>Hyphomicrobiales</taxon>
        <taxon>Methylobacteriaceae</taxon>
        <taxon>Microvirga</taxon>
    </lineage>
</organism>
<sequence>MSYVDQCLTAKNKCDPHASYELLIKLDFSPPPLGLPLQEEIAVTEVSDS</sequence>
<evidence type="ECO:0000313" key="1">
    <source>
        <dbReference type="EMBL" id="MBL0407507.1"/>
    </source>
</evidence>
<dbReference type="RefSeq" id="WP_202064823.1">
    <property type="nucleotide sequence ID" value="NZ_JAEQMY010000088.1"/>
</dbReference>
<reference evidence="1" key="1">
    <citation type="submission" date="2021-01" db="EMBL/GenBank/DDBJ databases">
        <title>Microvirga sp.</title>
        <authorList>
            <person name="Kim M.K."/>
        </authorList>
    </citation>
    <scope>NUCLEOTIDE SEQUENCE</scope>
    <source>
        <strain evidence="1">5420S-16</strain>
    </source>
</reference>
<keyword evidence="2" id="KW-1185">Reference proteome</keyword>
<comment type="caution">
    <text evidence="1">The sequence shown here is derived from an EMBL/GenBank/DDBJ whole genome shotgun (WGS) entry which is preliminary data.</text>
</comment>
<dbReference type="EMBL" id="JAEQMY010000088">
    <property type="protein sequence ID" value="MBL0407507.1"/>
    <property type="molecule type" value="Genomic_DNA"/>
</dbReference>
<name>A0A937D350_9HYPH</name>
<protein>
    <submittedName>
        <fullName evidence="1">Uncharacterized protein</fullName>
    </submittedName>
</protein>